<keyword evidence="1" id="KW-0472">Membrane</keyword>
<keyword evidence="1" id="KW-1133">Transmembrane helix</keyword>
<feature type="domain" description="GYF" evidence="2">
    <location>
        <begin position="131"/>
        <end position="181"/>
    </location>
</feature>
<feature type="transmembrane region" description="Helical" evidence="1">
    <location>
        <begin position="41"/>
        <end position="60"/>
    </location>
</feature>
<sequence length="190" mass="21935">MITTLVDFSADFESYLSELKGEFNDFISKGLRMPQLDATQIMTSFVLSAIIGYFTGYYADQKGRDFTTWFILGLLFNFFATILLFFLPSIKKEENIRPTMTIAKPDPAISISQPQQPISPLNWKEEENKLWYYLDQNHEQVGPVSIIALRNLWNSGLLGFNSYVWAEGMERWQKVDQLTNLKEALSKHSL</sequence>
<protein>
    <recommendedName>
        <fullName evidence="2">GYF domain-containing protein</fullName>
    </recommendedName>
</protein>
<proteinExistence type="predicted"/>
<dbReference type="PATRIC" id="fig|362787.3.peg.1126"/>
<reference evidence="3 4" key="1">
    <citation type="journal article" date="2014" name="Mol. Biol. Evol.">
        <title>Massive expansion of Ubiquitination-related gene families within the Chlamydiae.</title>
        <authorList>
            <person name="Domman D."/>
            <person name="Collingro A."/>
            <person name="Lagkouvardos I."/>
            <person name="Gehre L."/>
            <person name="Weinmaier T."/>
            <person name="Rattei T."/>
            <person name="Subtil A."/>
            <person name="Horn M."/>
        </authorList>
    </citation>
    <scope>NUCLEOTIDE SEQUENCE [LARGE SCALE GENOMIC DNA]</scope>
    <source>
        <strain evidence="3 4">EI2</strain>
    </source>
</reference>
<dbReference type="EMBL" id="JSAN01000069">
    <property type="protein sequence ID" value="KIC71873.1"/>
    <property type="molecule type" value="Genomic_DNA"/>
</dbReference>
<name>A0A0C1HAN8_9BACT</name>
<dbReference type="Proteomes" id="UP000031465">
    <property type="component" value="Unassembled WGS sequence"/>
</dbReference>
<evidence type="ECO:0000313" key="4">
    <source>
        <dbReference type="Proteomes" id="UP000031465"/>
    </source>
</evidence>
<comment type="caution">
    <text evidence="3">The sequence shown here is derived from an EMBL/GenBank/DDBJ whole genome shotgun (WGS) entry which is preliminary data.</text>
</comment>
<gene>
    <name evidence="3" type="ORF">DB44_CW00460</name>
</gene>
<organism evidence="3 4">
    <name type="scientific">Candidatus Protochlamydia amoebophila</name>
    <dbReference type="NCBI Taxonomy" id="362787"/>
    <lineage>
        <taxon>Bacteria</taxon>
        <taxon>Pseudomonadati</taxon>
        <taxon>Chlamydiota</taxon>
        <taxon>Chlamydiia</taxon>
        <taxon>Parachlamydiales</taxon>
        <taxon>Parachlamydiaceae</taxon>
        <taxon>Candidatus Protochlamydia</taxon>
    </lineage>
</organism>
<evidence type="ECO:0000313" key="3">
    <source>
        <dbReference type="EMBL" id="KIC71873.1"/>
    </source>
</evidence>
<dbReference type="InterPro" id="IPR035445">
    <property type="entry name" value="GYF-like_dom_sf"/>
</dbReference>
<dbReference type="AlphaFoldDB" id="A0A0C1HAN8"/>
<dbReference type="SUPFAM" id="SSF55277">
    <property type="entry name" value="GYF domain"/>
    <property type="match status" value="1"/>
</dbReference>
<dbReference type="Pfam" id="PF14237">
    <property type="entry name" value="GYF_2"/>
    <property type="match status" value="1"/>
</dbReference>
<evidence type="ECO:0000256" key="1">
    <source>
        <dbReference type="SAM" id="Phobius"/>
    </source>
</evidence>
<evidence type="ECO:0000259" key="2">
    <source>
        <dbReference type="Pfam" id="PF14237"/>
    </source>
</evidence>
<keyword evidence="1" id="KW-0812">Transmembrane</keyword>
<dbReference type="InterPro" id="IPR025640">
    <property type="entry name" value="GYF_2"/>
</dbReference>
<accession>A0A0C1HAN8</accession>
<feature type="transmembrane region" description="Helical" evidence="1">
    <location>
        <begin position="66"/>
        <end position="87"/>
    </location>
</feature>